<name>A0AAP8PG88_SERMA</name>
<accession>A0AAP8PG88</accession>
<evidence type="ECO:0000313" key="2">
    <source>
        <dbReference type="Proteomes" id="UP000030378"/>
    </source>
</evidence>
<organism evidence="1 2">
    <name type="scientific">Serratia marcescens</name>
    <dbReference type="NCBI Taxonomy" id="615"/>
    <lineage>
        <taxon>Bacteria</taxon>
        <taxon>Pseudomonadati</taxon>
        <taxon>Pseudomonadota</taxon>
        <taxon>Gammaproteobacteria</taxon>
        <taxon>Enterobacterales</taxon>
        <taxon>Yersiniaceae</taxon>
        <taxon>Serratia</taxon>
    </lineage>
</organism>
<reference evidence="2" key="1">
    <citation type="submission" date="2017-12" db="EMBL/GenBank/DDBJ databases">
        <title>FDA dAtabase for Regulatory Grade micrObial Sequences (FDA-ARGOS): Supporting development and validation of Infectious Disease Dx tests.</title>
        <authorList>
            <person name="Campos J."/>
            <person name="Goldberg B."/>
            <person name="Tallon L."/>
            <person name="Sadzewicz L."/>
            <person name="Sengamalay N."/>
            <person name="Ott S."/>
            <person name="Godinez A."/>
            <person name="Nagaraj S."/>
            <person name="Vavikolanu K."/>
            <person name="Vyas G."/>
            <person name="Nadendla S."/>
            <person name="Aluvathingal J."/>
            <person name="Geyer C."/>
            <person name="Nandy P."/>
            <person name="Hobson J."/>
            <person name="Sichtig H."/>
        </authorList>
    </citation>
    <scope>NUCLEOTIDE SEQUENCE [LARGE SCALE GENOMIC DNA]</scope>
    <source>
        <strain evidence="2">FDAARGOS_79</strain>
    </source>
</reference>
<gene>
    <name evidence="1" type="ORF">MC70_016510</name>
</gene>
<dbReference type="AlphaFoldDB" id="A0AAP8PG88"/>
<comment type="caution">
    <text evidence="1">The sequence shown here is derived from an EMBL/GenBank/DDBJ whole genome shotgun (WGS) entry which is preliminary data.</text>
</comment>
<protein>
    <submittedName>
        <fullName evidence="1">Uncharacterized protein</fullName>
    </submittedName>
</protein>
<evidence type="ECO:0000313" key="1">
    <source>
        <dbReference type="EMBL" id="PNO65408.1"/>
    </source>
</evidence>
<dbReference type="Proteomes" id="UP000030378">
    <property type="component" value="Unassembled WGS sequence"/>
</dbReference>
<proteinExistence type="predicted"/>
<sequence>MTDHSAIRARDPPLPHRLDPFYPQAAAGGDLFTVGAEWPRRSRPLRRVFYIVNRLYPVIHAGS</sequence>
<dbReference type="EMBL" id="JTBC02000006">
    <property type="protein sequence ID" value="PNO65408.1"/>
    <property type="molecule type" value="Genomic_DNA"/>
</dbReference>